<reference evidence="1" key="1">
    <citation type="journal article" date="2020" name="Nature">
        <title>Giant virus diversity and host interactions through global metagenomics.</title>
        <authorList>
            <person name="Schulz F."/>
            <person name="Roux S."/>
            <person name="Paez-Espino D."/>
            <person name="Jungbluth S."/>
            <person name="Walsh D.A."/>
            <person name="Denef V.J."/>
            <person name="McMahon K.D."/>
            <person name="Konstantinidis K.T."/>
            <person name="Eloe-Fadrosh E.A."/>
            <person name="Kyrpides N.C."/>
            <person name="Woyke T."/>
        </authorList>
    </citation>
    <scope>NUCLEOTIDE SEQUENCE</scope>
    <source>
        <strain evidence="1">GVMAG-S-1016713-169</strain>
    </source>
</reference>
<proteinExistence type="predicted"/>
<protein>
    <submittedName>
        <fullName evidence="1">Uncharacterized protein</fullName>
    </submittedName>
</protein>
<evidence type="ECO:0000313" key="1">
    <source>
        <dbReference type="EMBL" id="QHU34621.1"/>
    </source>
</evidence>
<dbReference type="AlphaFoldDB" id="A0A6C0LXZ5"/>
<sequence>MSYSIRGNTCNCSSSAITSNAKYISPLSRVYHDKVTDMWLYPRRTGFNYPYQHTFGPNILKSWKVESDKKSPERKILFESKKGKTLSTSSNVGSVTNKCPTC</sequence>
<dbReference type="EMBL" id="MN740575">
    <property type="protein sequence ID" value="QHU34621.1"/>
    <property type="molecule type" value="Genomic_DNA"/>
</dbReference>
<name>A0A6C0LXZ5_9ZZZZ</name>
<organism evidence="1">
    <name type="scientific">viral metagenome</name>
    <dbReference type="NCBI Taxonomy" id="1070528"/>
    <lineage>
        <taxon>unclassified sequences</taxon>
        <taxon>metagenomes</taxon>
        <taxon>organismal metagenomes</taxon>
    </lineage>
</organism>
<accession>A0A6C0LXZ5</accession>